<comment type="similarity">
    <text evidence="1 4">Belongs to the plant dirigent protein family.</text>
</comment>
<comment type="subunit">
    <text evidence="2 4">Homodimer.</text>
</comment>
<dbReference type="Pfam" id="PF03018">
    <property type="entry name" value="Dirigent"/>
    <property type="match status" value="1"/>
</dbReference>
<reference evidence="6" key="1">
    <citation type="submission" date="2019-12" db="EMBL/GenBank/DDBJ databases">
        <title>Genome sequencing and annotation of Brassica cretica.</title>
        <authorList>
            <person name="Studholme D.J."/>
            <person name="Sarris P.F."/>
        </authorList>
    </citation>
    <scope>NUCLEOTIDE SEQUENCE</scope>
    <source>
        <strain evidence="6">PFS-102/07</strain>
        <tissue evidence="6">Leaf</tissue>
    </source>
</reference>
<comment type="caution">
    <text evidence="6">The sequence shown here is derived from an EMBL/GenBank/DDBJ whole genome shotgun (WGS) entry which is preliminary data.</text>
</comment>
<organism evidence="6">
    <name type="scientific">Brassica cretica</name>
    <name type="common">Mustard</name>
    <dbReference type="NCBI Taxonomy" id="69181"/>
    <lineage>
        <taxon>Eukaryota</taxon>
        <taxon>Viridiplantae</taxon>
        <taxon>Streptophyta</taxon>
        <taxon>Embryophyta</taxon>
        <taxon>Tracheophyta</taxon>
        <taxon>Spermatophyta</taxon>
        <taxon>Magnoliopsida</taxon>
        <taxon>eudicotyledons</taxon>
        <taxon>Gunneridae</taxon>
        <taxon>Pentapetalae</taxon>
        <taxon>rosids</taxon>
        <taxon>malvids</taxon>
        <taxon>Brassicales</taxon>
        <taxon>Brassicaceae</taxon>
        <taxon>Brassiceae</taxon>
        <taxon>Brassica</taxon>
    </lineage>
</organism>
<dbReference type="InterPro" id="IPR044859">
    <property type="entry name" value="Allene_oxi_cyc_Dirigent"/>
</dbReference>
<dbReference type="PANTHER" id="PTHR21495">
    <property type="entry name" value="NUCLEOPORIN-RELATED"/>
    <property type="match status" value="1"/>
</dbReference>
<evidence type="ECO:0000256" key="3">
    <source>
        <dbReference type="ARBA" id="ARBA00022525"/>
    </source>
</evidence>
<dbReference type="InterPro" id="IPR004265">
    <property type="entry name" value="Dirigent"/>
</dbReference>
<dbReference type="Gene3D" id="2.40.480.10">
    <property type="entry name" value="Allene oxide cyclase-like"/>
    <property type="match status" value="1"/>
</dbReference>
<evidence type="ECO:0000313" key="6">
    <source>
        <dbReference type="EMBL" id="KAF2585104.1"/>
    </source>
</evidence>
<dbReference type="GO" id="GO:0009699">
    <property type="term" value="P:phenylpropanoid biosynthetic process"/>
    <property type="evidence" value="ECO:0007669"/>
    <property type="project" value="UniProtKB-ARBA"/>
</dbReference>
<name>A0A8S9JSJ6_BRACR</name>
<evidence type="ECO:0000256" key="2">
    <source>
        <dbReference type="ARBA" id="ARBA00011738"/>
    </source>
</evidence>
<comment type="subcellular location">
    <subcellularLocation>
        <location evidence="4">Secreted</location>
        <location evidence="4">Extracellular space</location>
        <location evidence="4">Apoplast</location>
    </subcellularLocation>
</comment>
<gene>
    <name evidence="6" type="ORF">F2Q70_00037463</name>
</gene>
<evidence type="ECO:0000256" key="4">
    <source>
        <dbReference type="RuleBase" id="RU363099"/>
    </source>
</evidence>
<feature type="compositionally biased region" description="Low complexity" evidence="5">
    <location>
        <begin position="25"/>
        <end position="34"/>
    </location>
</feature>
<sequence>MGVLESRQGSKSRKAGSSNFKGADSTASSTTSSSKLYQETSIDDGHSFLASSSAQSKQHFFSPDSFPQSAQPSKENVTVTVRFRPLSPREIHNGRRLLGLNQDKLTHLHFYFHDMYGHNPTSVKVAEAAQTNTSKTYFGSMFVMDCPLTTLPNISSNIIGYAQGMTASASQTELGLLMILHFVFTEREYNGSTISILGRNLVFENVREMPVVGGSGLFRFARGYAEGKTYSLDLKSGNATLEYNVFILHP</sequence>
<dbReference type="AlphaFoldDB" id="A0A8S9JSJ6"/>
<evidence type="ECO:0000256" key="1">
    <source>
        <dbReference type="ARBA" id="ARBA00010746"/>
    </source>
</evidence>
<proteinExistence type="inferred from homology"/>
<comment type="function">
    <text evidence="4">Dirigent proteins impart stereoselectivity on the phenoxy radical-coupling reaction, yielding optically active lignans from two molecules of coniferyl alcohol in the biosynthesis of lignans, flavonolignans, and alkaloids and thus plays a central role in plant secondary metabolism.</text>
</comment>
<accession>A0A8S9JSJ6</accession>
<keyword evidence="3 4" id="KW-0964">Secreted</keyword>
<dbReference type="GO" id="GO:0048046">
    <property type="term" value="C:apoplast"/>
    <property type="evidence" value="ECO:0007669"/>
    <property type="project" value="UniProtKB-SubCell"/>
</dbReference>
<protein>
    <recommendedName>
        <fullName evidence="4">Dirigent protein</fullName>
    </recommendedName>
</protein>
<keyword evidence="4" id="KW-0052">Apoplast</keyword>
<evidence type="ECO:0000256" key="5">
    <source>
        <dbReference type="SAM" id="MobiDB-lite"/>
    </source>
</evidence>
<feature type="region of interest" description="Disordered" evidence="5">
    <location>
        <begin position="1"/>
        <end position="37"/>
    </location>
</feature>
<dbReference type="EMBL" id="QGKY02000246">
    <property type="protein sequence ID" value="KAF2585104.1"/>
    <property type="molecule type" value="Genomic_DNA"/>
</dbReference>